<proteinExistence type="predicted"/>
<reference evidence="3" key="1">
    <citation type="journal article" date="2014" name="PLoS Genet.">
        <title>Signature Gene Expression Reveals Novel Clues to the Molecular Mechanisms of Dimorphic Transition in Penicillium marneffei.</title>
        <authorList>
            <person name="Yang E."/>
            <person name="Wang G."/>
            <person name="Cai J."/>
            <person name="Woo P.C."/>
            <person name="Lau S.K."/>
            <person name="Yuen K.-Y."/>
            <person name="Chow W.-N."/>
            <person name="Lin X."/>
        </authorList>
    </citation>
    <scope>NUCLEOTIDE SEQUENCE [LARGE SCALE GENOMIC DNA]</scope>
    <source>
        <strain evidence="3">PM1</strain>
    </source>
</reference>
<keyword evidence="1" id="KW-0732">Signal</keyword>
<feature type="signal peptide" evidence="1">
    <location>
        <begin position="1"/>
        <end position="18"/>
    </location>
</feature>
<dbReference type="GO" id="GO:0050135">
    <property type="term" value="F:NADP+ nucleosidase activity"/>
    <property type="evidence" value="ECO:0007669"/>
    <property type="project" value="InterPro"/>
</dbReference>
<dbReference type="EMBL" id="JPOX01000019">
    <property type="protein sequence ID" value="KFX46318.1"/>
    <property type="molecule type" value="Genomic_DNA"/>
</dbReference>
<sequence>MILAIVIHLMLLVGGAFSESFTTSTTPITAPPPTTTQDSCYSCTSPCPTQTPSGRYAVPSALCGDQRLGPTALPSDVLINSMLENYHQLGRECPQGYFDTFVNYTGANTYPPQQGFRLYPNGTQIFSRTTIYNNTLIDRFGGYNSTYVSPVDTPYEQRSIPPSNLVRRGENASIYYRFLTLRDIEVESGAIAPWYGQPGGGIQYILPDTTGVLVGNGWLQDVDSA</sequence>
<dbReference type="InterPro" id="IPR025331">
    <property type="entry name" value="TNT"/>
</dbReference>
<evidence type="ECO:0000259" key="2">
    <source>
        <dbReference type="Pfam" id="PF14021"/>
    </source>
</evidence>
<dbReference type="HOGENOM" id="CLU_083054_0_1_1"/>
<dbReference type="PANTHER" id="PTHR42059:SF1">
    <property type="entry name" value="TNT DOMAIN-CONTAINING PROTEIN"/>
    <property type="match status" value="1"/>
</dbReference>
<dbReference type="Pfam" id="PF14021">
    <property type="entry name" value="TNT"/>
    <property type="match status" value="1"/>
</dbReference>
<organism evidence="3">
    <name type="scientific">Talaromyces marneffei PM1</name>
    <dbReference type="NCBI Taxonomy" id="1077442"/>
    <lineage>
        <taxon>Eukaryota</taxon>
        <taxon>Fungi</taxon>
        <taxon>Dikarya</taxon>
        <taxon>Ascomycota</taxon>
        <taxon>Pezizomycotina</taxon>
        <taxon>Eurotiomycetes</taxon>
        <taxon>Eurotiomycetidae</taxon>
        <taxon>Eurotiales</taxon>
        <taxon>Trichocomaceae</taxon>
        <taxon>Talaromyces</taxon>
        <taxon>Talaromyces sect. Talaromyces</taxon>
    </lineage>
</organism>
<dbReference type="AlphaFoldDB" id="A0A093XM54"/>
<dbReference type="InterPro" id="IPR053024">
    <property type="entry name" value="Fungal_surface_NADase"/>
</dbReference>
<gene>
    <name evidence="3" type="ORF">GQ26_0190650</name>
</gene>
<name>A0A093XM54_TALMA</name>
<evidence type="ECO:0000256" key="1">
    <source>
        <dbReference type="SAM" id="SignalP"/>
    </source>
</evidence>
<accession>A0A093XM54</accession>
<protein>
    <recommendedName>
        <fullName evidence="2">TNT domain-containing protein</fullName>
    </recommendedName>
</protein>
<feature type="domain" description="TNT" evidence="2">
    <location>
        <begin position="131"/>
        <end position="222"/>
    </location>
</feature>
<feature type="chain" id="PRO_5001893394" description="TNT domain-containing protein" evidence="1">
    <location>
        <begin position="19"/>
        <end position="225"/>
    </location>
</feature>
<comment type="caution">
    <text evidence="3">The sequence shown here is derived from an EMBL/GenBank/DDBJ whole genome shotgun (WGS) entry which is preliminary data.</text>
</comment>
<dbReference type="PANTHER" id="PTHR42059">
    <property type="entry name" value="TNT DOMAIN-CONTAINING PROTEIN"/>
    <property type="match status" value="1"/>
</dbReference>
<evidence type="ECO:0000313" key="3">
    <source>
        <dbReference type="EMBL" id="KFX46318.1"/>
    </source>
</evidence>